<dbReference type="InterPro" id="IPR001269">
    <property type="entry name" value="DUS_fam"/>
</dbReference>
<keyword evidence="12" id="KW-1185">Reference proteome</keyword>
<feature type="binding site" evidence="9">
    <location>
        <position position="169"/>
    </location>
    <ligand>
        <name>FMN</name>
        <dbReference type="ChEBI" id="CHEBI:58210"/>
    </ligand>
</feature>
<dbReference type="GO" id="GO:0017150">
    <property type="term" value="F:tRNA dihydrouridine synthase activity"/>
    <property type="evidence" value="ECO:0007669"/>
    <property type="project" value="InterPro"/>
</dbReference>
<proteinExistence type="inferred from homology"/>
<gene>
    <name evidence="11" type="ORF">H9Q76_05000</name>
</gene>
<dbReference type="Pfam" id="PF01207">
    <property type="entry name" value="Dus"/>
    <property type="match status" value="1"/>
</dbReference>
<evidence type="ECO:0000256" key="1">
    <source>
        <dbReference type="ARBA" id="ARBA00001917"/>
    </source>
</evidence>
<feature type="active site" description="Proton donor" evidence="8">
    <location>
        <position position="94"/>
    </location>
</feature>
<evidence type="ECO:0000313" key="11">
    <source>
        <dbReference type="EMBL" id="QNM01032.1"/>
    </source>
</evidence>
<evidence type="ECO:0000313" key="12">
    <source>
        <dbReference type="Proteomes" id="UP000515819"/>
    </source>
</evidence>
<keyword evidence="3 7" id="KW-0288">FMN</keyword>
<evidence type="ECO:0000256" key="2">
    <source>
        <dbReference type="ARBA" id="ARBA00022630"/>
    </source>
</evidence>
<dbReference type="Gene3D" id="3.20.20.70">
    <property type="entry name" value="Aldolase class I"/>
    <property type="match status" value="1"/>
</dbReference>
<feature type="binding site" evidence="9">
    <location>
        <begin position="225"/>
        <end position="226"/>
    </location>
    <ligand>
        <name>FMN</name>
        <dbReference type="ChEBI" id="CHEBI:58210"/>
    </ligand>
</feature>
<dbReference type="PANTHER" id="PTHR45846:SF1">
    <property type="entry name" value="TRNA-DIHYDROURIDINE(47) SYNTHASE [NAD(P)(+)]-LIKE"/>
    <property type="match status" value="1"/>
</dbReference>
<comment type="cofactor">
    <cofactor evidence="1 7 9">
        <name>FMN</name>
        <dbReference type="ChEBI" id="CHEBI:58210"/>
    </cofactor>
</comment>
<keyword evidence="6 7" id="KW-0560">Oxidoreductase</keyword>
<dbReference type="InterPro" id="IPR035587">
    <property type="entry name" value="DUS-like_FMN-bd"/>
</dbReference>
<dbReference type="AlphaFoldDB" id="A0A7G9FR50"/>
<dbReference type="CDD" id="cd02801">
    <property type="entry name" value="DUS_like_FMN"/>
    <property type="match status" value="1"/>
</dbReference>
<dbReference type="GO" id="GO:0003723">
    <property type="term" value="F:RNA binding"/>
    <property type="evidence" value="ECO:0007669"/>
    <property type="project" value="TreeGrafter"/>
</dbReference>
<evidence type="ECO:0000256" key="7">
    <source>
        <dbReference type="PIRNR" id="PIRNR006621"/>
    </source>
</evidence>
<evidence type="ECO:0000256" key="8">
    <source>
        <dbReference type="PIRSR" id="PIRSR006621-1"/>
    </source>
</evidence>
<dbReference type="SUPFAM" id="SSF51395">
    <property type="entry name" value="FMN-linked oxidoreductases"/>
    <property type="match status" value="1"/>
</dbReference>
<dbReference type="PROSITE" id="PS01136">
    <property type="entry name" value="UPF0034"/>
    <property type="match status" value="1"/>
</dbReference>
<reference evidence="11 12" key="1">
    <citation type="submission" date="2020-08" db="EMBL/GenBank/DDBJ databases">
        <authorList>
            <person name="Liu C."/>
            <person name="Sun Q."/>
        </authorList>
    </citation>
    <scope>NUCLEOTIDE SEQUENCE [LARGE SCALE GENOMIC DNA]</scope>
    <source>
        <strain evidence="11 12">NSJ-4</strain>
    </source>
</reference>
<dbReference type="KEGG" id="wcp:H9Q76_05000"/>
<dbReference type="PANTHER" id="PTHR45846">
    <property type="entry name" value="TRNA-DIHYDROURIDINE(47) SYNTHASE [NAD(P)(+)]-LIKE"/>
    <property type="match status" value="1"/>
</dbReference>
<keyword evidence="4 7" id="KW-0819">tRNA processing</keyword>
<dbReference type="InterPro" id="IPR018517">
    <property type="entry name" value="tRNA_hU_synthase_CS"/>
</dbReference>
<dbReference type="Proteomes" id="UP000515819">
    <property type="component" value="Chromosome"/>
</dbReference>
<sequence length="320" mass="37267">MQFYLAPMESVTGYVYRNVYHAMFGDMDKYVTPFIAPSKKKILKTRERKDVAPEHNRGMYVVPQILTNDAEQFLTTCNMLAELGYQEVNLNLGCPMATVVSKKKGSGFLEEPDRLDRFFDAVFEGISRLPEERSCKISVKTRIGMEFPEEFADILQIYNRYPISEVIIHPRLQKDFYNNQPNLDVFAEALKECVHPVCYNGDIFTVEDYHVFREMFPQVDRIMLGRGVIANPGLVREIRTGQSVTTAELKEYHDRLYAGYREEMDCERDALFKMKEVWFYLGKMFPEAERELKKVKKADRPEEYLAAVRSVFTLPVHALQ</sequence>
<evidence type="ECO:0000256" key="4">
    <source>
        <dbReference type="ARBA" id="ARBA00022694"/>
    </source>
</evidence>
<protein>
    <recommendedName>
        <fullName evidence="7">tRNA-dihydrouridine synthase</fullName>
        <ecNumber evidence="7">1.3.1.-</ecNumber>
    </recommendedName>
</protein>
<dbReference type="EMBL" id="CP060632">
    <property type="protein sequence ID" value="QNM01032.1"/>
    <property type="molecule type" value="Genomic_DNA"/>
</dbReference>
<keyword evidence="2 7" id="KW-0285">Flavoprotein</keyword>
<comment type="similarity">
    <text evidence="7">Belongs to the dus family.</text>
</comment>
<feature type="domain" description="DUS-like FMN-binding" evidence="10">
    <location>
        <begin position="5"/>
        <end position="262"/>
    </location>
</feature>
<evidence type="ECO:0000256" key="9">
    <source>
        <dbReference type="PIRSR" id="PIRSR006621-2"/>
    </source>
</evidence>
<dbReference type="EC" id="1.3.1.-" evidence="7"/>
<evidence type="ECO:0000256" key="6">
    <source>
        <dbReference type="ARBA" id="ARBA00023002"/>
    </source>
</evidence>
<comment type="function">
    <text evidence="7">Catalyzes the synthesis of 5,6-dihydrouridine (D), a modified base found in the D-loop of most tRNAs, via the reduction of the C5-C6 double bond in target uridines.</text>
</comment>
<accession>A0A7G9FR50</accession>
<feature type="binding site" evidence="9">
    <location>
        <position position="64"/>
    </location>
    <ligand>
        <name>FMN</name>
        <dbReference type="ChEBI" id="CHEBI:58210"/>
    </ligand>
</feature>
<name>A0A7G9FR50_9FIRM</name>
<evidence type="ECO:0000256" key="3">
    <source>
        <dbReference type="ARBA" id="ARBA00022643"/>
    </source>
</evidence>
<organism evidence="11 12">
    <name type="scientific">Wujia chipingensis</name>
    <dbReference type="NCBI Taxonomy" id="2763670"/>
    <lineage>
        <taxon>Bacteria</taxon>
        <taxon>Bacillati</taxon>
        <taxon>Bacillota</taxon>
        <taxon>Clostridia</taxon>
        <taxon>Lachnospirales</taxon>
        <taxon>Lachnospiraceae</taxon>
        <taxon>Wujia</taxon>
    </lineage>
</organism>
<evidence type="ECO:0000259" key="10">
    <source>
        <dbReference type="Pfam" id="PF01207"/>
    </source>
</evidence>
<evidence type="ECO:0000256" key="5">
    <source>
        <dbReference type="ARBA" id="ARBA00022857"/>
    </source>
</evidence>
<dbReference type="PIRSF" id="PIRSF006621">
    <property type="entry name" value="Dus"/>
    <property type="match status" value="1"/>
</dbReference>
<dbReference type="GO" id="GO:0050660">
    <property type="term" value="F:flavin adenine dinucleotide binding"/>
    <property type="evidence" value="ECO:0007669"/>
    <property type="project" value="InterPro"/>
</dbReference>
<dbReference type="InterPro" id="IPR013785">
    <property type="entry name" value="Aldolase_TIM"/>
</dbReference>
<keyword evidence="5" id="KW-0521">NADP</keyword>
<feature type="binding site" evidence="9">
    <location>
        <position position="140"/>
    </location>
    <ligand>
        <name>FMN</name>
        <dbReference type="ChEBI" id="CHEBI:58210"/>
    </ligand>
</feature>
<keyword evidence="9" id="KW-0547">Nucleotide-binding</keyword>